<evidence type="ECO:0000256" key="14">
    <source>
        <dbReference type="ARBA" id="ARBA00047783"/>
    </source>
</evidence>
<dbReference type="Proteomes" id="UP000502179">
    <property type="component" value="Chromosome"/>
</dbReference>
<evidence type="ECO:0000256" key="1">
    <source>
        <dbReference type="ARBA" id="ARBA00002634"/>
    </source>
</evidence>
<dbReference type="PANTHER" id="PTHR46417">
    <property type="entry name" value="TRNA (GUANINE-N(1)-)-METHYLTRANSFERASE"/>
    <property type="match status" value="1"/>
</dbReference>
<evidence type="ECO:0000256" key="8">
    <source>
        <dbReference type="ARBA" id="ARBA00022603"/>
    </source>
</evidence>
<feature type="binding site" evidence="15">
    <location>
        <position position="112"/>
    </location>
    <ligand>
        <name>S-adenosyl-L-methionine</name>
        <dbReference type="ChEBI" id="CHEBI:59789"/>
    </ligand>
</feature>
<dbReference type="HAMAP" id="MF_00605">
    <property type="entry name" value="TrmD"/>
    <property type="match status" value="1"/>
</dbReference>
<accession>A0A6G7PXP6</accession>
<keyword evidence="7 15" id="KW-0963">Cytoplasm</keyword>
<dbReference type="GO" id="GO:0005829">
    <property type="term" value="C:cytosol"/>
    <property type="evidence" value="ECO:0007669"/>
    <property type="project" value="TreeGrafter"/>
</dbReference>
<feature type="domain" description="tRNA methyltransferase TRMD/TRM10-type" evidence="18">
    <location>
        <begin position="1"/>
        <end position="225"/>
    </location>
</feature>
<evidence type="ECO:0000256" key="10">
    <source>
        <dbReference type="ARBA" id="ARBA00022691"/>
    </source>
</evidence>
<evidence type="ECO:0000313" key="19">
    <source>
        <dbReference type="EMBL" id="QIJ72432.1"/>
    </source>
</evidence>
<comment type="function">
    <text evidence="1 15 16">Specifically methylates guanosine-37 in various tRNAs.</text>
</comment>
<dbReference type="InterPro" id="IPR029026">
    <property type="entry name" value="tRNA_m1G_MTases_N"/>
</dbReference>
<comment type="subcellular location">
    <subcellularLocation>
        <location evidence="2 15 16">Cytoplasm</location>
    </subcellularLocation>
</comment>
<dbReference type="InterPro" id="IPR002649">
    <property type="entry name" value="tRNA_m1G_MeTrfase_TrmD"/>
</dbReference>
<feature type="region of interest" description="Disordered" evidence="17">
    <location>
        <begin position="245"/>
        <end position="264"/>
    </location>
</feature>
<feature type="compositionally biased region" description="Basic and acidic residues" evidence="17">
    <location>
        <begin position="245"/>
        <end position="254"/>
    </location>
</feature>
<dbReference type="AlphaFoldDB" id="A0A6G7PXP6"/>
<dbReference type="EC" id="2.1.1.228" evidence="5 15"/>
<dbReference type="FunFam" id="3.40.1280.10:FF:000001">
    <property type="entry name" value="tRNA (guanine-N(1)-)-methyltransferase"/>
    <property type="match status" value="1"/>
</dbReference>
<evidence type="ECO:0000256" key="6">
    <source>
        <dbReference type="ARBA" id="ARBA00014679"/>
    </source>
</evidence>
<evidence type="ECO:0000256" key="7">
    <source>
        <dbReference type="ARBA" id="ARBA00022490"/>
    </source>
</evidence>
<comment type="similarity">
    <text evidence="3 15 16">Belongs to the RNA methyltransferase TrmD family.</text>
</comment>
<evidence type="ECO:0000256" key="15">
    <source>
        <dbReference type="HAMAP-Rule" id="MF_00605"/>
    </source>
</evidence>
<dbReference type="Pfam" id="PF01746">
    <property type="entry name" value="tRNA_m1G_MT"/>
    <property type="match status" value="1"/>
</dbReference>
<comment type="subunit">
    <text evidence="4 15 16">Homodimer.</text>
</comment>
<dbReference type="PIRSF" id="PIRSF000386">
    <property type="entry name" value="tRNA_mtase"/>
    <property type="match status" value="1"/>
</dbReference>
<feature type="binding site" evidence="15">
    <location>
        <begin position="132"/>
        <end position="137"/>
    </location>
    <ligand>
        <name>S-adenosyl-L-methionine</name>
        <dbReference type="ChEBI" id="CHEBI:59789"/>
    </ligand>
</feature>
<dbReference type="PANTHER" id="PTHR46417:SF1">
    <property type="entry name" value="TRNA (GUANINE-N(1)-)-METHYLTRANSFERASE"/>
    <property type="match status" value="1"/>
</dbReference>
<dbReference type="InterPro" id="IPR023148">
    <property type="entry name" value="tRNA_m1G_MeTrfase_C_sf"/>
</dbReference>
<dbReference type="Gene3D" id="3.40.1280.10">
    <property type="match status" value="1"/>
</dbReference>
<evidence type="ECO:0000256" key="4">
    <source>
        <dbReference type="ARBA" id="ARBA00011738"/>
    </source>
</evidence>
<reference evidence="19 20" key="1">
    <citation type="submission" date="2020-02" db="EMBL/GenBank/DDBJ databases">
        <title>Genome analysis of Thermosulfuriphilus ammonigenes ST65T, an anaerobic thermophilic chemolithoautotrophic bacterium isolated from a deep-sea hydrothermal vent.</title>
        <authorList>
            <person name="Slobodkina G."/>
            <person name="Allioux M."/>
            <person name="Merkel A."/>
            <person name="Alain K."/>
            <person name="Jebbar M."/>
            <person name="Slobodkin A."/>
        </authorList>
    </citation>
    <scope>NUCLEOTIDE SEQUENCE [LARGE SCALE GENOMIC DNA]</scope>
    <source>
        <strain evidence="19 20">ST65</strain>
    </source>
</reference>
<keyword evidence="20" id="KW-1185">Reference proteome</keyword>
<dbReference type="GO" id="GO:0052906">
    <property type="term" value="F:tRNA (guanine(37)-N1)-methyltransferase activity"/>
    <property type="evidence" value="ECO:0007669"/>
    <property type="project" value="UniProtKB-UniRule"/>
</dbReference>
<dbReference type="SUPFAM" id="SSF75217">
    <property type="entry name" value="alpha/beta knot"/>
    <property type="match status" value="1"/>
</dbReference>
<dbReference type="InterPro" id="IPR029028">
    <property type="entry name" value="Alpha/beta_knot_MTases"/>
</dbReference>
<evidence type="ECO:0000313" key="20">
    <source>
        <dbReference type="Proteomes" id="UP000502179"/>
    </source>
</evidence>
<dbReference type="EMBL" id="CP048877">
    <property type="protein sequence ID" value="QIJ72432.1"/>
    <property type="molecule type" value="Genomic_DNA"/>
</dbReference>
<dbReference type="KEGG" id="tav:G4V39_09185"/>
<feature type="compositionally biased region" description="Low complexity" evidence="17">
    <location>
        <begin position="255"/>
        <end position="264"/>
    </location>
</feature>
<dbReference type="FunFam" id="1.10.1270.20:FF:000001">
    <property type="entry name" value="tRNA (guanine-N(1)-)-methyltransferase"/>
    <property type="match status" value="1"/>
</dbReference>
<dbReference type="Gene3D" id="1.10.1270.20">
    <property type="entry name" value="tRNA(m1g37)methyltransferase, domain 2"/>
    <property type="match status" value="1"/>
</dbReference>
<keyword evidence="8 15" id="KW-0489">Methyltransferase</keyword>
<sequence length="264" mass="29855">MHFDILTIFPEYFHSPLKVGLLGKAIEQGLVKINLINIRDYAQDKHRLTDDRPFGGGEGMVMKPEPIYYALEALKVTPPSPYIILLGPRGRVLNHQVAQELAQKDRLILICGRYEGVDERIKKHCVHEELSIGDYVLFGGEVAALVIIEVVSRLVPGVLGHPDSARKDSFSHHLLKHPQYTRPRVFKGWSVPEVLLSGDHKAVERFRRQESLKETLKWRPDLLQKASLSSEDKAFLKGLGWRETDAKDHDKDISSPDPSSSNQS</sequence>
<evidence type="ECO:0000256" key="13">
    <source>
        <dbReference type="ARBA" id="ARBA00033392"/>
    </source>
</evidence>
<evidence type="ECO:0000256" key="11">
    <source>
        <dbReference type="ARBA" id="ARBA00022694"/>
    </source>
</evidence>
<protein>
    <recommendedName>
        <fullName evidence="6 15">tRNA (guanine-N(1)-)-methyltransferase</fullName>
        <ecNumber evidence="5 15">2.1.1.228</ecNumber>
    </recommendedName>
    <alternativeName>
        <fullName evidence="12 15">M1G-methyltransferase</fullName>
    </alternativeName>
    <alternativeName>
        <fullName evidence="13 15">tRNA [GM37] methyltransferase</fullName>
    </alternativeName>
</protein>
<keyword evidence="11 15" id="KW-0819">tRNA processing</keyword>
<proteinExistence type="inferred from homology"/>
<dbReference type="InterPro" id="IPR016009">
    <property type="entry name" value="tRNA_MeTrfase_TRMD/TRM10"/>
</dbReference>
<keyword evidence="10 15" id="KW-0949">S-adenosyl-L-methionine</keyword>
<name>A0A6G7PXP6_9BACT</name>
<evidence type="ECO:0000256" key="17">
    <source>
        <dbReference type="SAM" id="MobiDB-lite"/>
    </source>
</evidence>
<gene>
    <name evidence="15 19" type="primary">trmD</name>
    <name evidence="19" type="ORF">G4V39_09185</name>
</gene>
<evidence type="ECO:0000256" key="5">
    <source>
        <dbReference type="ARBA" id="ARBA00012807"/>
    </source>
</evidence>
<comment type="catalytic activity">
    <reaction evidence="14 15 16">
        <text>guanosine(37) in tRNA + S-adenosyl-L-methionine = N(1)-methylguanosine(37) in tRNA + S-adenosyl-L-homocysteine + H(+)</text>
        <dbReference type="Rhea" id="RHEA:36899"/>
        <dbReference type="Rhea" id="RHEA-COMP:10145"/>
        <dbReference type="Rhea" id="RHEA-COMP:10147"/>
        <dbReference type="ChEBI" id="CHEBI:15378"/>
        <dbReference type="ChEBI" id="CHEBI:57856"/>
        <dbReference type="ChEBI" id="CHEBI:59789"/>
        <dbReference type="ChEBI" id="CHEBI:73542"/>
        <dbReference type="ChEBI" id="CHEBI:74269"/>
        <dbReference type="EC" id="2.1.1.228"/>
    </reaction>
</comment>
<evidence type="ECO:0000256" key="2">
    <source>
        <dbReference type="ARBA" id="ARBA00004496"/>
    </source>
</evidence>
<evidence type="ECO:0000256" key="16">
    <source>
        <dbReference type="RuleBase" id="RU003464"/>
    </source>
</evidence>
<dbReference type="CDD" id="cd18080">
    <property type="entry name" value="TrmD-like"/>
    <property type="match status" value="1"/>
</dbReference>
<evidence type="ECO:0000256" key="12">
    <source>
        <dbReference type="ARBA" id="ARBA00029736"/>
    </source>
</evidence>
<dbReference type="NCBIfam" id="NF000648">
    <property type="entry name" value="PRK00026.1"/>
    <property type="match status" value="1"/>
</dbReference>
<organism evidence="19 20">
    <name type="scientific">Thermosulfuriphilus ammonigenes</name>
    <dbReference type="NCBI Taxonomy" id="1936021"/>
    <lineage>
        <taxon>Bacteria</taxon>
        <taxon>Pseudomonadati</taxon>
        <taxon>Thermodesulfobacteriota</taxon>
        <taxon>Thermodesulfobacteria</taxon>
        <taxon>Thermodesulfobacteriales</taxon>
        <taxon>Thermodesulfobacteriaceae</taxon>
        <taxon>Thermosulfuriphilus</taxon>
    </lineage>
</organism>
<evidence type="ECO:0000259" key="18">
    <source>
        <dbReference type="Pfam" id="PF01746"/>
    </source>
</evidence>
<dbReference type="RefSeq" id="WP_166032649.1">
    <property type="nucleotide sequence ID" value="NZ_CP048877.1"/>
</dbReference>
<keyword evidence="9 15" id="KW-0808">Transferase</keyword>
<evidence type="ECO:0000256" key="3">
    <source>
        <dbReference type="ARBA" id="ARBA00007630"/>
    </source>
</evidence>
<dbReference type="GO" id="GO:0002939">
    <property type="term" value="P:tRNA N1-guanine methylation"/>
    <property type="evidence" value="ECO:0007669"/>
    <property type="project" value="TreeGrafter"/>
</dbReference>
<dbReference type="NCBIfam" id="TIGR00088">
    <property type="entry name" value="trmD"/>
    <property type="match status" value="1"/>
</dbReference>
<evidence type="ECO:0000256" key="9">
    <source>
        <dbReference type="ARBA" id="ARBA00022679"/>
    </source>
</evidence>